<comment type="caution">
    <text evidence="1">The sequence shown here is derived from an EMBL/GenBank/DDBJ whole genome shotgun (WGS) entry which is preliminary data.</text>
</comment>
<gene>
    <name evidence="1" type="ORF">EYF80_038027</name>
</gene>
<evidence type="ECO:0000313" key="1">
    <source>
        <dbReference type="EMBL" id="TNN51736.1"/>
    </source>
</evidence>
<reference evidence="1 2" key="1">
    <citation type="submission" date="2019-03" db="EMBL/GenBank/DDBJ databases">
        <title>First draft genome of Liparis tanakae, snailfish: a comprehensive survey of snailfish specific genes.</title>
        <authorList>
            <person name="Kim W."/>
            <person name="Song I."/>
            <person name="Jeong J.-H."/>
            <person name="Kim D."/>
            <person name="Kim S."/>
            <person name="Ryu S."/>
            <person name="Song J.Y."/>
            <person name="Lee S.K."/>
        </authorList>
    </citation>
    <scope>NUCLEOTIDE SEQUENCE [LARGE SCALE GENOMIC DNA]</scope>
    <source>
        <tissue evidence="1">Muscle</tissue>
    </source>
</reference>
<proteinExistence type="predicted"/>
<organism evidence="1 2">
    <name type="scientific">Liparis tanakae</name>
    <name type="common">Tanaka's snailfish</name>
    <dbReference type="NCBI Taxonomy" id="230148"/>
    <lineage>
        <taxon>Eukaryota</taxon>
        <taxon>Metazoa</taxon>
        <taxon>Chordata</taxon>
        <taxon>Craniata</taxon>
        <taxon>Vertebrata</taxon>
        <taxon>Euteleostomi</taxon>
        <taxon>Actinopterygii</taxon>
        <taxon>Neopterygii</taxon>
        <taxon>Teleostei</taxon>
        <taxon>Neoteleostei</taxon>
        <taxon>Acanthomorphata</taxon>
        <taxon>Eupercaria</taxon>
        <taxon>Perciformes</taxon>
        <taxon>Cottioidei</taxon>
        <taxon>Cottales</taxon>
        <taxon>Liparidae</taxon>
        <taxon>Liparis</taxon>
    </lineage>
</organism>
<name>A0A4Z2GDS3_9TELE</name>
<accession>A0A4Z2GDS3</accession>
<keyword evidence="2" id="KW-1185">Reference proteome</keyword>
<evidence type="ECO:0000313" key="2">
    <source>
        <dbReference type="Proteomes" id="UP000314294"/>
    </source>
</evidence>
<sequence>MEGPSLATSWLQHLVQHSGEDRLQNLASLGTRLTRVDTDTPAARGPSLQRLTRSWRAVINVRPEGGTEEEKKKIAGDVSKCRDGGADPSVADVIRADVSTPQVFKSLHSVQVIRRPTSEGLVSLFLGEFPTPDAGLTHWERQSNHHCRDTPAETLSQGAAFNPGRFLLSVHNGILMAS</sequence>
<dbReference type="EMBL" id="SRLO01000571">
    <property type="protein sequence ID" value="TNN51736.1"/>
    <property type="molecule type" value="Genomic_DNA"/>
</dbReference>
<protein>
    <submittedName>
        <fullName evidence="1">Uncharacterized protein</fullName>
    </submittedName>
</protein>
<dbReference type="AlphaFoldDB" id="A0A4Z2GDS3"/>
<dbReference type="Proteomes" id="UP000314294">
    <property type="component" value="Unassembled WGS sequence"/>
</dbReference>